<sequence>MSQGEQSTSQGDQSATTRPDTQTTSSGETTAPGADEVNSAFPTVSLEDHLEGYWDELGMDGERPDVPLVREVDDDEWRVVRADCMTQEGFPPRVNSESAGLNWEVPAEQVDAFDLATYTCEAKYPRRMDYLQPYSPEQLATIYDWFEQETIPCLAAAGYQVGEVPTLEVFRQGYSPQSGFWTPDAGVSGGVPIAVQEGCPHMPPLAVLYGG</sequence>
<feature type="compositionally biased region" description="Polar residues" evidence="1">
    <location>
        <begin position="1"/>
        <end position="29"/>
    </location>
</feature>
<proteinExistence type="predicted"/>
<name>A0ABY4YW33_9MICO</name>
<dbReference type="EMBL" id="CP099489">
    <property type="protein sequence ID" value="USQ80856.1"/>
    <property type="molecule type" value="Genomic_DNA"/>
</dbReference>
<gene>
    <name evidence="2" type="ORF">NF556_04160</name>
</gene>
<evidence type="ECO:0000313" key="3">
    <source>
        <dbReference type="Proteomes" id="UP001056455"/>
    </source>
</evidence>
<protein>
    <submittedName>
        <fullName evidence="2">Uncharacterized protein</fullName>
    </submittedName>
</protein>
<dbReference type="Proteomes" id="UP001056455">
    <property type="component" value="Chromosome"/>
</dbReference>
<keyword evidence="3" id="KW-1185">Reference proteome</keyword>
<accession>A0ABY4YW33</accession>
<reference evidence="2" key="1">
    <citation type="submission" date="2022-06" db="EMBL/GenBank/DDBJ databases">
        <title>Ornithinimicrobium HY1793.</title>
        <authorList>
            <person name="Huang Y."/>
        </authorList>
    </citation>
    <scope>NUCLEOTIDE SEQUENCE</scope>
    <source>
        <strain evidence="2">HY1793</strain>
    </source>
</reference>
<feature type="region of interest" description="Disordered" evidence="1">
    <location>
        <begin position="1"/>
        <end position="41"/>
    </location>
</feature>
<dbReference type="RefSeq" id="WP_252594244.1">
    <property type="nucleotide sequence ID" value="NZ_CP099489.1"/>
</dbReference>
<evidence type="ECO:0000313" key="2">
    <source>
        <dbReference type="EMBL" id="USQ80856.1"/>
    </source>
</evidence>
<organism evidence="2 3">
    <name type="scientific">Ornithinimicrobium faecis</name>
    <dbReference type="NCBI Taxonomy" id="2934158"/>
    <lineage>
        <taxon>Bacteria</taxon>
        <taxon>Bacillati</taxon>
        <taxon>Actinomycetota</taxon>
        <taxon>Actinomycetes</taxon>
        <taxon>Micrococcales</taxon>
        <taxon>Ornithinimicrobiaceae</taxon>
        <taxon>Ornithinimicrobium</taxon>
    </lineage>
</organism>
<evidence type="ECO:0000256" key="1">
    <source>
        <dbReference type="SAM" id="MobiDB-lite"/>
    </source>
</evidence>